<evidence type="ECO:0000259" key="12">
    <source>
        <dbReference type="Pfam" id="PF00694"/>
    </source>
</evidence>
<evidence type="ECO:0000256" key="9">
    <source>
        <dbReference type="ARBA" id="ARBA00031081"/>
    </source>
</evidence>
<dbReference type="Gene3D" id="3.30.499.10">
    <property type="entry name" value="Aconitase, domain 3"/>
    <property type="match status" value="2"/>
</dbReference>
<dbReference type="PROSITE" id="PS00450">
    <property type="entry name" value="ACONITASE_1"/>
    <property type="match status" value="1"/>
</dbReference>
<dbReference type="NCBIfam" id="NF005558">
    <property type="entry name" value="PRK07229.1"/>
    <property type="match status" value="1"/>
</dbReference>
<dbReference type="GO" id="GO:0051539">
    <property type="term" value="F:4 iron, 4 sulfur cluster binding"/>
    <property type="evidence" value="ECO:0007669"/>
    <property type="project" value="TreeGrafter"/>
</dbReference>
<dbReference type="PANTHER" id="PTHR43160">
    <property type="entry name" value="ACONITATE HYDRATASE B"/>
    <property type="match status" value="1"/>
</dbReference>
<feature type="domain" description="Aconitase/3-isopropylmalate dehydratase large subunit alpha/beta/alpha" evidence="11">
    <location>
        <begin position="23"/>
        <end position="298"/>
    </location>
</feature>
<dbReference type="EC" id="4.2.1.3" evidence="3"/>
<gene>
    <name evidence="13" type="ordered locus">DMR_39020</name>
</gene>
<keyword evidence="6" id="KW-0408">Iron</keyword>
<dbReference type="Gene3D" id="3.20.19.10">
    <property type="entry name" value="Aconitase, domain 4"/>
    <property type="match status" value="1"/>
</dbReference>
<evidence type="ECO:0000313" key="14">
    <source>
        <dbReference type="Proteomes" id="UP000009071"/>
    </source>
</evidence>
<dbReference type="InterPro" id="IPR015928">
    <property type="entry name" value="Aconitase/3IPM_dehydase_swvl"/>
</dbReference>
<keyword evidence="14" id="KW-1185">Reference proteome</keyword>
<dbReference type="SUPFAM" id="SSF52016">
    <property type="entry name" value="LeuD/IlvD-like"/>
    <property type="match status" value="1"/>
</dbReference>
<dbReference type="InterPro" id="IPR000573">
    <property type="entry name" value="AconitaseA/IPMdHydase_ssu_swvl"/>
</dbReference>
<dbReference type="EMBL" id="AP010904">
    <property type="protein sequence ID" value="BAH77393.1"/>
    <property type="molecule type" value="Genomic_DNA"/>
</dbReference>
<dbReference type="GO" id="GO:0003994">
    <property type="term" value="F:aconitate hydratase activity"/>
    <property type="evidence" value="ECO:0007669"/>
    <property type="project" value="UniProtKB-EC"/>
</dbReference>
<dbReference type="InterPro" id="IPR036008">
    <property type="entry name" value="Aconitase_4Fe-4S_dom"/>
</dbReference>
<evidence type="ECO:0000259" key="11">
    <source>
        <dbReference type="Pfam" id="PF00330"/>
    </source>
</evidence>
<dbReference type="Pfam" id="PF00694">
    <property type="entry name" value="Aconitase_C"/>
    <property type="match status" value="1"/>
</dbReference>
<dbReference type="GO" id="GO:0046872">
    <property type="term" value="F:metal ion binding"/>
    <property type="evidence" value="ECO:0007669"/>
    <property type="project" value="UniProtKB-KW"/>
</dbReference>
<evidence type="ECO:0000256" key="10">
    <source>
        <dbReference type="ARBA" id="ARBA00031977"/>
    </source>
</evidence>
<evidence type="ECO:0000256" key="3">
    <source>
        <dbReference type="ARBA" id="ARBA00012926"/>
    </source>
</evidence>
<dbReference type="UniPathway" id="UPA00223">
    <property type="reaction ID" value="UER00718"/>
</dbReference>
<evidence type="ECO:0000256" key="1">
    <source>
        <dbReference type="ARBA" id="ARBA00001966"/>
    </source>
</evidence>
<dbReference type="PANTHER" id="PTHR43160:SF3">
    <property type="entry name" value="ACONITATE HYDRATASE, MITOCHONDRIAL"/>
    <property type="match status" value="1"/>
</dbReference>
<dbReference type="NCBIfam" id="TIGR01342">
    <property type="entry name" value="acon_putative"/>
    <property type="match status" value="1"/>
</dbReference>
<dbReference type="GO" id="GO:0005829">
    <property type="term" value="C:cytosol"/>
    <property type="evidence" value="ECO:0007669"/>
    <property type="project" value="TreeGrafter"/>
</dbReference>
<keyword evidence="7" id="KW-0411">Iron-sulfur</keyword>
<sequence>MQGGLFSFPPDKKDSSMALNVTQKIIKDHLVSGEMIPGGEIALRIDQTLTQDATGTMAYLQFEAIGLPRVRTELSVSYVDHNTLQMGFRNPDDHAYLRTVAAKYGITFSPAGTGICHQLHLENFAKPGKTLVGSDSHTPTAGGVGSMAMGAGGLSVALAMAGEPYVIAMPKVVKIHLTGKLPGWATGKDVILHLLGKLTVKGGVGKVMEYAGPGVATLSVPERAVITNMGAELGATTSIFPSDEVTKAFFTAMGRPEDYVPLTADPDATYDEVVEIDLSALEPLAAAPHMPDRMVRIADLDGMKVDQVCIGSCTNSSYADLKAVAQILAGKRIDPTTDLLISPGSKQVLKMLAAEGLIDPLLDAGARLLECSCGPCIGMGGSPTSAGVSARTFNRNFEGRSGTQDGQVYLVSPQTAAMAALRGAFTDPATWGEAPQKAEFPAEVPSIRHLFLTPPADGSDVAIQRGPNIAPLPPFGALPAAIEAPVALKVGDDITTDHILPAGAQITALRSNIPAISEYIFSRVDADFVSRIKKLGKGVILGGENYGQGSSREHAALGPRYLGVAAVVAKSLARIHRANLVNFGILPLLLVDKADYDRIPAGADIRLETAAIAPGQPCPMTVAGVGEVMVINDLTAKELDIIKAGGLLNQARRAQA</sequence>
<accession>C4XN90</accession>
<evidence type="ECO:0000256" key="8">
    <source>
        <dbReference type="ARBA" id="ARBA00023501"/>
    </source>
</evidence>
<dbReference type="KEGG" id="dma:DMR_39020"/>
<evidence type="ECO:0000256" key="7">
    <source>
        <dbReference type="ARBA" id="ARBA00023014"/>
    </source>
</evidence>
<organism evidence="13 14">
    <name type="scientific">Solidesulfovibrio magneticus (strain ATCC 700980 / DSM 13731 / RS-1)</name>
    <name type="common">Desulfovibrio magneticus</name>
    <dbReference type="NCBI Taxonomy" id="573370"/>
    <lineage>
        <taxon>Bacteria</taxon>
        <taxon>Pseudomonadati</taxon>
        <taxon>Thermodesulfobacteriota</taxon>
        <taxon>Desulfovibrionia</taxon>
        <taxon>Desulfovibrionales</taxon>
        <taxon>Desulfovibrionaceae</taxon>
        <taxon>Solidesulfovibrio</taxon>
    </lineage>
</organism>
<dbReference type="PRINTS" id="PR00415">
    <property type="entry name" value="ACONITASE"/>
</dbReference>
<reference evidence="13 14" key="1">
    <citation type="journal article" date="2009" name="Genome Res.">
        <title>Whole genome sequence of Desulfovibrio magneticus strain RS-1 revealed common gene clusters in magnetotactic bacteria.</title>
        <authorList>
            <person name="Nakazawa H."/>
            <person name="Arakaki A."/>
            <person name="Narita-Yamada S."/>
            <person name="Yashiro I."/>
            <person name="Jinno K."/>
            <person name="Aoki N."/>
            <person name="Tsuruyama A."/>
            <person name="Okamura Y."/>
            <person name="Tanikawa S."/>
            <person name="Fujita N."/>
            <person name="Takeyama H."/>
            <person name="Matsunaga T."/>
        </authorList>
    </citation>
    <scope>NUCLEOTIDE SEQUENCE [LARGE SCALE GENOMIC DNA]</scope>
    <source>
        <strain evidence="14">ATCC 700980 / DSM 13731 / RS-1</strain>
    </source>
</reference>
<dbReference type="Pfam" id="PF00330">
    <property type="entry name" value="Aconitase"/>
    <property type="match status" value="2"/>
</dbReference>
<evidence type="ECO:0000256" key="6">
    <source>
        <dbReference type="ARBA" id="ARBA00023004"/>
    </source>
</evidence>
<dbReference type="InterPro" id="IPR001030">
    <property type="entry name" value="Acoase/IPM_deHydtase_lsu_aba"/>
</dbReference>
<feature type="domain" description="Aconitase/3-isopropylmalate dehydratase large subunit alpha/beta/alpha" evidence="11">
    <location>
        <begin position="300"/>
        <end position="423"/>
    </location>
</feature>
<dbReference type="GO" id="GO:0006099">
    <property type="term" value="P:tricarboxylic acid cycle"/>
    <property type="evidence" value="ECO:0007669"/>
    <property type="project" value="UniProtKB-UniPathway"/>
</dbReference>
<keyword evidence="5" id="KW-0479">Metal-binding</keyword>
<dbReference type="HOGENOM" id="CLU_006714_2_3_7"/>
<proteinExistence type="predicted"/>
<dbReference type="InterPro" id="IPR050926">
    <property type="entry name" value="Aconitase/IPM_isomerase"/>
</dbReference>
<evidence type="ECO:0000256" key="4">
    <source>
        <dbReference type="ARBA" id="ARBA00019378"/>
    </source>
</evidence>
<dbReference type="PROSITE" id="PS01244">
    <property type="entry name" value="ACONITASE_2"/>
    <property type="match status" value="1"/>
</dbReference>
<comment type="cofactor">
    <cofactor evidence="1">
        <name>[4Fe-4S] cluster</name>
        <dbReference type="ChEBI" id="CHEBI:49883"/>
    </cofactor>
</comment>
<name>C4XN90_SOLM1</name>
<protein>
    <recommendedName>
        <fullName evidence="4">Aconitate hydratase A</fullName>
        <ecNumber evidence="3">4.2.1.3</ecNumber>
    </recommendedName>
    <alternativeName>
        <fullName evidence="10">Iron-responsive protein-like</fullName>
    </alternativeName>
    <alternativeName>
        <fullName evidence="9">RNA-binding protein</fullName>
    </alternativeName>
</protein>
<dbReference type="eggNOG" id="COG1048">
    <property type="taxonomic scope" value="Bacteria"/>
</dbReference>
<feature type="domain" description="Aconitase A/isopropylmalate dehydratase small subunit swivel" evidence="12">
    <location>
        <begin position="537"/>
        <end position="590"/>
    </location>
</feature>
<dbReference type="InterPro" id="IPR015931">
    <property type="entry name" value="Acnase/IPM_dHydase_lsu_aba_1/3"/>
</dbReference>
<evidence type="ECO:0000256" key="2">
    <source>
        <dbReference type="ARBA" id="ARBA00004717"/>
    </source>
</evidence>
<dbReference type="AlphaFoldDB" id="C4XN90"/>
<dbReference type="InterPro" id="IPR018136">
    <property type="entry name" value="Aconitase_4Fe-4S_BS"/>
</dbReference>
<dbReference type="SUPFAM" id="SSF53732">
    <property type="entry name" value="Aconitase iron-sulfur domain"/>
    <property type="match status" value="1"/>
</dbReference>
<comment type="catalytic activity">
    <reaction evidence="8">
        <text>citrate = D-threo-isocitrate</text>
        <dbReference type="Rhea" id="RHEA:10336"/>
        <dbReference type="ChEBI" id="CHEBI:15562"/>
        <dbReference type="ChEBI" id="CHEBI:16947"/>
        <dbReference type="EC" id="4.2.1.3"/>
    </reaction>
</comment>
<dbReference type="Proteomes" id="UP000009071">
    <property type="component" value="Chromosome"/>
</dbReference>
<evidence type="ECO:0000256" key="5">
    <source>
        <dbReference type="ARBA" id="ARBA00022723"/>
    </source>
</evidence>
<comment type="pathway">
    <text evidence="2">Carbohydrate metabolism; tricarboxylic acid cycle; isocitrate from oxaloacetate: step 2/2.</text>
</comment>
<evidence type="ECO:0000313" key="13">
    <source>
        <dbReference type="EMBL" id="BAH77393.1"/>
    </source>
</evidence>
<dbReference type="InterPro" id="IPR006250">
    <property type="entry name" value="Aconitase_put"/>
</dbReference>
<dbReference type="STRING" id="573370.DMR_39020"/>